<keyword evidence="1" id="KW-1133">Transmembrane helix</keyword>
<name>A0ABQ3YSY9_9ACTN</name>
<gene>
    <name evidence="2" type="ORF">Adu01nite_20440</name>
</gene>
<comment type="caution">
    <text evidence="2">The sequence shown here is derived from an EMBL/GenBank/DDBJ whole genome shotgun (WGS) entry which is preliminary data.</text>
</comment>
<sequence>MLDAFRYLHIVLMVFWLGGDLGVFYSSRFVIDESLTPAARLTALKIMSGLDLGPKICLILFLPSGLTLVSLDAHGGYVFGLKMLPWWLLVPLWIGAFAWVRLMHTDHHAPGKHPLVKKIDWIVRIAVIAGMAGAGLYTLIAAEPFGVTTNPRWLGAKVLLYSLAIAAGLGIRRTLRPFGAAFGAVMAGSAGPETESVLRRSVNGCLPYVWAIWLSVLLAGLLGVAKPFANL</sequence>
<dbReference type="Proteomes" id="UP000637628">
    <property type="component" value="Unassembled WGS sequence"/>
</dbReference>
<feature type="transmembrane region" description="Helical" evidence="1">
    <location>
        <begin position="52"/>
        <end position="71"/>
    </location>
</feature>
<organism evidence="2 3">
    <name type="scientific">Paractinoplanes durhamensis</name>
    <dbReference type="NCBI Taxonomy" id="113563"/>
    <lineage>
        <taxon>Bacteria</taxon>
        <taxon>Bacillati</taxon>
        <taxon>Actinomycetota</taxon>
        <taxon>Actinomycetes</taxon>
        <taxon>Micromonosporales</taxon>
        <taxon>Micromonosporaceae</taxon>
        <taxon>Paractinoplanes</taxon>
    </lineage>
</organism>
<keyword evidence="1" id="KW-0812">Transmembrane</keyword>
<feature type="transmembrane region" description="Helical" evidence="1">
    <location>
        <begin position="154"/>
        <end position="171"/>
    </location>
</feature>
<feature type="transmembrane region" description="Helical" evidence="1">
    <location>
        <begin position="205"/>
        <end position="225"/>
    </location>
</feature>
<feature type="transmembrane region" description="Helical" evidence="1">
    <location>
        <begin position="121"/>
        <end position="142"/>
    </location>
</feature>
<feature type="transmembrane region" description="Helical" evidence="1">
    <location>
        <begin position="6"/>
        <end position="31"/>
    </location>
</feature>
<evidence type="ECO:0000256" key="1">
    <source>
        <dbReference type="SAM" id="Phobius"/>
    </source>
</evidence>
<evidence type="ECO:0000313" key="2">
    <source>
        <dbReference type="EMBL" id="GIE00694.1"/>
    </source>
</evidence>
<proteinExistence type="predicted"/>
<reference evidence="2 3" key="1">
    <citation type="submission" date="2021-01" db="EMBL/GenBank/DDBJ databases">
        <title>Whole genome shotgun sequence of Actinoplanes durhamensis NBRC 14914.</title>
        <authorList>
            <person name="Komaki H."/>
            <person name="Tamura T."/>
        </authorList>
    </citation>
    <scope>NUCLEOTIDE SEQUENCE [LARGE SCALE GENOMIC DNA]</scope>
    <source>
        <strain evidence="2 3">NBRC 14914</strain>
    </source>
</reference>
<keyword evidence="1" id="KW-0472">Membrane</keyword>
<evidence type="ECO:0000313" key="3">
    <source>
        <dbReference type="Proteomes" id="UP000637628"/>
    </source>
</evidence>
<keyword evidence="3" id="KW-1185">Reference proteome</keyword>
<evidence type="ECO:0008006" key="4">
    <source>
        <dbReference type="Google" id="ProtNLM"/>
    </source>
</evidence>
<protein>
    <recommendedName>
        <fullName evidence="4">DUF2269 family protein</fullName>
    </recommendedName>
</protein>
<accession>A0ABQ3YSY9</accession>
<dbReference type="EMBL" id="BOML01000019">
    <property type="protein sequence ID" value="GIE00694.1"/>
    <property type="molecule type" value="Genomic_DNA"/>
</dbReference>
<feature type="transmembrane region" description="Helical" evidence="1">
    <location>
        <begin position="83"/>
        <end position="100"/>
    </location>
</feature>